<evidence type="ECO:0000313" key="3">
    <source>
        <dbReference type="Proteomes" id="UP000799421"/>
    </source>
</evidence>
<keyword evidence="1" id="KW-1133">Transmembrane helix</keyword>
<keyword evidence="1" id="KW-0812">Transmembrane</keyword>
<gene>
    <name evidence="2" type="ORF">K470DRAFT_258293</name>
</gene>
<proteinExistence type="predicted"/>
<accession>A0A6A7BXW7</accession>
<dbReference type="AlphaFoldDB" id="A0A6A7BXW7"/>
<protein>
    <submittedName>
        <fullName evidence="2">Uncharacterized protein</fullName>
    </submittedName>
</protein>
<keyword evidence="3" id="KW-1185">Reference proteome</keyword>
<dbReference type="EMBL" id="MU005986">
    <property type="protein sequence ID" value="KAF2859943.1"/>
    <property type="molecule type" value="Genomic_DNA"/>
</dbReference>
<feature type="transmembrane region" description="Helical" evidence="1">
    <location>
        <begin position="12"/>
        <end position="30"/>
    </location>
</feature>
<evidence type="ECO:0000256" key="1">
    <source>
        <dbReference type="SAM" id="Phobius"/>
    </source>
</evidence>
<sequence>MVQQRLADPRTYLPLFLVFGPDLVAIFSLLDPRLAKRSAVQDGTHKWTLSTRETCGLPLRQHALAHWSSGSGKTRVLPRAQIAVLRVIQRSTTVTTQSPNGEVLPKIPVACFDILSTGPLLG</sequence>
<reference evidence="2" key="1">
    <citation type="journal article" date="2020" name="Stud. Mycol.">
        <title>101 Dothideomycetes genomes: a test case for predicting lifestyles and emergence of pathogens.</title>
        <authorList>
            <person name="Haridas S."/>
            <person name="Albert R."/>
            <person name="Binder M."/>
            <person name="Bloem J."/>
            <person name="Labutti K."/>
            <person name="Salamov A."/>
            <person name="Andreopoulos B."/>
            <person name="Baker S."/>
            <person name="Barry K."/>
            <person name="Bills G."/>
            <person name="Bluhm B."/>
            <person name="Cannon C."/>
            <person name="Castanera R."/>
            <person name="Culley D."/>
            <person name="Daum C."/>
            <person name="Ezra D."/>
            <person name="Gonzalez J."/>
            <person name="Henrissat B."/>
            <person name="Kuo A."/>
            <person name="Liang C."/>
            <person name="Lipzen A."/>
            <person name="Lutzoni F."/>
            <person name="Magnuson J."/>
            <person name="Mondo S."/>
            <person name="Nolan M."/>
            <person name="Ohm R."/>
            <person name="Pangilinan J."/>
            <person name="Park H.-J."/>
            <person name="Ramirez L."/>
            <person name="Alfaro M."/>
            <person name="Sun H."/>
            <person name="Tritt A."/>
            <person name="Yoshinaga Y."/>
            <person name="Zwiers L.-H."/>
            <person name="Turgeon B."/>
            <person name="Goodwin S."/>
            <person name="Spatafora J."/>
            <person name="Crous P."/>
            <person name="Grigoriev I."/>
        </authorList>
    </citation>
    <scope>NUCLEOTIDE SEQUENCE</scope>
    <source>
        <strain evidence="2">CBS 480.64</strain>
    </source>
</reference>
<keyword evidence="1" id="KW-0472">Membrane</keyword>
<name>A0A6A7BXW7_9PEZI</name>
<dbReference type="Proteomes" id="UP000799421">
    <property type="component" value="Unassembled WGS sequence"/>
</dbReference>
<evidence type="ECO:0000313" key="2">
    <source>
        <dbReference type="EMBL" id="KAF2859943.1"/>
    </source>
</evidence>
<organism evidence="2 3">
    <name type="scientific">Piedraia hortae CBS 480.64</name>
    <dbReference type="NCBI Taxonomy" id="1314780"/>
    <lineage>
        <taxon>Eukaryota</taxon>
        <taxon>Fungi</taxon>
        <taxon>Dikarya</taxon>
        <taxon>Ascomycota</taxon>
        <taxon>Pezizomycotina</taxon>
        <taxon>Dothideomycetes</taxon>
        <taxon>Dothideomycetidae</taxon>
        <taxon>Capnodiales</taxon>
        <taxon>Piedraiaceae</taxon>
        <taxon>Piedraia</taxon>
    </lineage>
</organism>